<comment type="caution">
    <text evidence="2">The sequence shown here is derived from an EMBL/GenBank/DDBJ whole genome shotgun (WGS) entry which is preliminary data.</text>
</comment>
<gene>
    <name evidence="2" type="ORF">PPERSA_02428</name>
</gene>
<proteinExistence type="predicted"/>
<feature type="region of interest" description="Disordered" evidence="1">
    <location>
        <begin position="42"/>
        <end position="87"/>
    </location>
</feature>
<dbReference type="Proteomes" id="UP000054937">
    <property type="component" value="Unassembled WGS sequence"/>
</dbReference>
<dbReference type="EMBL" id="LDAU01000214">
    <property type="protein sequence ID" value="KRW99316.1"/>
    <property type="molecule type" value="Genomic_DNA"/>
</dbReference>
<keyword evidence="3" id="KW-1185">Reference proteome</keyword>
<name>A0A0V0QB77_PSEPJ</name>
<feature type="compositionally biased region" description="Polar residues" evidence="1">
    <location>
        <begin position="42"/>
        <end position="52"/>
    </location>
</feature>
<protein>
    <submittedName>
        <fullName evidence="2">Uncharacterized protein</fullName>
    </submittedName>
</protein>
<feature type="compositionally biased region" description="Polar residues" evidence="1">
    <location>
        <begin position="69"/>
        <end position="79"/>
    </location>
</feature>
<organism evidence="2 3">
    <name type="scientific">Pseudocohnilembus persalinus</name>
    <name type="common">Ciliate</name>
    <dbReference type="NCBI Taxonomy" id="266149"/>
    <lineage>
        <taxon>Eukaryota</taxon>
        <taxon>Sar</taxon>
        <taxon>Alveolata</taxon>
        <taxon>Ciliophora</taxon>
        <taxon>Intramacronucleata</taxon>
        <taxon>Oligohymenophorea</taxon>
        <taxon>Scuticociliatia</taxon>
        <taxon>Philasterida</taxon>
        <taxon>Pseudocohnilembidae</taxon>
        <taxon>Pseudocohnilembus</taxon>
    </lineage>
</organism>
<evidence type="ECO:0000313" key="3">
    <source>
        <dbReference type="Proteomes" id="UP000054937"/>
    </source>
</evidence>
<accession>A0A0V0QB77</accession>
<reference evidence="2 3" key="1">
    <citation type="journal article" date="2015" name="Sci. Rep.">
        <title>Genome of the facultative scuticociliatosis pathogen Pseudocohnilembus persalinus provides insight into its virulence through horizontal gene transfer.</title>
        <authorList>
            <person name="Xiong J."/>
            <person name="Wang G."/>
            <person name="Cheng J."/>
            <person name="Tian M."/>
            <person name="Pan X."/>
            <person name="Warren A."/>
            <person name="Jiang C."/>
            <person name="Yuan D."/>
            <person name="Miao W."/>
        </authorList>
    </citation>
    <scope>NUCLEOTIDE SEQUENCE [LARGE SCALE GENOMIC DNA]</scope>
    <source>
        <strain evidence="2">36N120E</strain>
    </source>
</reference>
<evidence type="ECO:0000313" key="2">
    <source>
        <dbReference type="EMBL" id="KRW99316.1"/>
    </source>
</evidence>
<evidence type="ECO:0000256" key="1">
    <source>
        <dbReference type="SAM" id="MobiDB-lite"/>
    </source>
</evidence>
<dbReference type="AlphaFoldDB" id="A0A0V0QB77"/>
<dbReference type="InParanoid" id="A0A0V0QB77"/>
<sequence length="157" mass="18211">MIKKFRISQNLTSKKQLKNKFYPLIQQQIAKIKATKKMKKNYTTYPQKNPNSKAFYPNKSKNKTKLNFDASNGKYNYGSNQKNPPKKININQKTNEIMQTLQKLNSDDPEILLQSNLKVISHKKKELSSNPNSSSPNNKQNNIIIILLNLIILMIFQ</sequence>